<keyword evidence="2" id="KW-0067">ATP-binding</keyword>
<evidence type="ECO:0000256" key="3">
    <source>
        <dbReference type="ARBA" id="ARBA00023015"/>
    </source>
</evidence>
<accession>C5CG11</accession>
<dbReference type="FunFam" id="3.40.50.300:FF:000006">
    <property type="entry name" value="DNA-binding transcriptional regulator NtrC"/>
    <property type="match status" value="1"/>
</dbReference>
<dbReference type="PROSITE" id="PS00676">
    <property type="entry name" value="SIGMA54_INTERACT_2"/>
    <property type="match status" value="1"/>
</dbReference>
<dbReference type="InterPro" id="IPR025943">
    <property type="entry name" value="Sigma_54_int_dom_ATP-bd_2"/>
</dbReference>
<evidence type="ECO:0000259" key="6">
    <source>
        <dbReference type="PROSITE" id="PS50045"/>
    </source>
</evidence>
<evidence type="ECO:0000256" key="2">
    <source>
        <dbReference type="ARBA" id="ARBA00022840"/>
    </source>
</evidence>
<dbReference type="Pfam" id="PF25601">
    <property type="entry name" value="AAA_lid_14"/>
    <property type="match status" value="1"/>
</dbReference>
<evidence type="ECO:0000256" key="4">
    <source>
        <dbReference type="ARBA" id="ARBA00023125"/>
    </source>
</evidence>
<keyword evidence="3" id="KW-0805">Transcription regulation</keyword>
<keyword evidence="1" id="KW-0547">Nucleotide-binding</keyword>
<proteinExistence type="predicted"/>
<dbReference type="Proteomes" id="UP000002382">
    <property type="component" value="Chromosome"/>
</dbReference>
<evidence type="ECO:0000256" key="5">
    <source>
        <dbReference type="ARBA" id="ARBA00023163"/>
    </source>
</evidence>
<sequence length="428" mass="49301">MYYRAITIGESLDGISAFEHFNSLYDVDFDYLIGLGKEIPTILFIDGTKQLQDIVKDWLYAFTNIILVNNNPIRVFLIKGYSQEFHEFKGYYRVIGSYKSPRQIAEDVMKKIEKQLSRIVGKSEKIVELKKMLILSMFYDGSFMILGETGTGKNLLAETIANLSPRWDKPFYSLNCAAIPDTLLESELFGYKKGAFTGATSEKTGLIELANTGTLFLDEIGDMPLNLQAKILSVTENREFFKIGSTKPKKVDVRFITATNRTEDNVLRNDLRFRLSAIKVELPPLRERKTDIPYIFDRILESKGYLLRFESLPRELKQRFLNYDYPGNIRELLNMIEEYLAVNNILYSGVKNNVESYTSILAEEAIVENTNNGITYKDFLQNLHKNIMKKILEKRLKSLGNDLNLLSKEFGLTPRRIRDLLSEFGLRK</sequence>
<dbReference type="Pfam" id="PF00158">
    <property type="entry name" value="Sigma54_activat"/>
    <property type="match status" value="1"/>
</dbReference>
<dbReference type="GO" id="GO:0005524">
    <property type="term" value="F:ATP binding"/>
    <property type="evidence" value="ECO:0007669"/>
    <property type="project" value="UniProtKB-KW"/>
</dbReference>
<dbReference type="EMBL" id="CP001634">
    <property type="protein sequence ID" value="ACR80505.1"/>
    <property type="molecule type" value="Genomic_DNA"/>
</dbReference>
<name>C5CG11_KOSOT</name>
<gene>
    <name evidence="7" type="ordered locus">Kole_1823</name>
</gene>
<keyword evidence="4" id="KW-0238">DNA-binding</keyword>
<dbReference type="CDD" id="cd00009">
    <property type="entry name" value="AAA"/>
    <property type="match status" value="1"/>
</dbReference>
<reference evidence="7 8" key="1">
    <citation type="submission" date="2009-06" db="EMBL/GenBank/DDBJ databases">
        <title>Complete sequence of Thermotogales bacterium TBF 19.5.1.</title>
        <authorList>
            <consortium name="US DOE Joint Genome Institute"/>
            <person name="Lucas S."/>
            <person name="Copeland A."/>
            <person name="Lapidus A."/>
            <person name="Glavina del Rio T."/>
            <person name="Tice H."/>
            <person name="Bruce D."/>
            <person name="Goodwin L."/>
            <person name="Pitluck S."/>
            <person name="Chertkov O."/>
            <person name="Brettin T."/>
            <person name="Detter J.C."/>
            <person name="Han C."/>
            <person name="Schmutz J."/>
            <person name="Larimer F."/>
            <person name="Land M."/>
            <person name="Hauser L."/>
            <person name="Kyrpides N."/>
            <person name="Ovchinnikova G."/>
            <person name="Noll K."/>
        </authorList>
    </citation>
    <scope>NUCLEOTIDE SEQUENCE [LARGE SCALE GENOMIC DNA]</scope>
    <source>
        <strain evidence="8">ATCC BAA-1733 / DSM 21960 / TBF 19.5.1</strain>
    </source>
</reference>
<dbReference type="GO" id="GO:0006355">
    <property type="term" value="P:regulation of DNA-templated transcription"/>
    <property type="evidence" value="ECO:0007669"/>
    <property type="project" value="InterPro"/>
</dbReference>
<dbReference type="eggNOG" id="COG3829">
    <property type="taxonomic scope" value="Bacteria"/>
</dbReference>
<dbReference type="Gene3D" id="3.40.50.300">
    <property type="entry name" value="P-loop containing nucleotide triphosphate hydrolases"/>
    <property type="match status" value="1"/>
</dbReference>
<keyword evidence="5" id="KW-0804">Transcription</keyword>
<dbReference type="RefSeq" id="WP_015869149.1">
    <property type="nucleotide sequence ID" value="NC_012785.1"/>
</dbReference>
<dbReference type="SMART" id="SM00382">
    <property type="entry name" value="AAA"/>
    <property type="match status" value="1"/>
</dbReference>
<dbReference type="HOGENOM" id="CLU_000445_0_7_0"/>
<dbReference type="GO" id="GO:0003677">
    <property type="term" value="F:DNA binding"/>
    <property type="evidence" value="ECO:0007669"/>
    <property type="project" value="UniProtKB-KW"/>
</dbReference>
<reference evidence="7 8" key="2">
    <citation type="journal article" date="2011" name="J. Bacteriol.">
        <title>Genome Sequence of Kosmotoga olearia Strain TBF 19.5.1, a Thermophilic Bacterium with a Wide Growth Temperature Range, Isolated from the Troll B Oil Platform in the North Sea.</title>
        <authorList>
            <person name="Swithers K.S."/>
            <person name="Dipippo J.L."/>
            <person name="Bruce D.C."/>
            <person name="Detter C."/>
            <person name="Tapia R."/>
            <person name="Han S."/>
            <person name="Goodwin L.A."/>
            <person name="Han J."/>
            <person name="Woyke T."/>
            <person name="Pitluck S."/>
            <person name="Pennacchio L."/>
            <person name="Nolan M."/>
            <person name="Mikhailova N."/>
            <person name="Land M.L."/>
            <person name="Nesbo C.L."/>
            <person name="Gogarten J.P."/>
            <person name="Noll K.M."/>
        </authorList>
    </citation>
    <scope>NUCLEOTIDE SEQUENCE [LARGE SCALE GENOMIC DNA]</scope>
    <source>
        <strain evidence="8">ATCC BAA-1733 / DSM 21960 / TBF 19.5.1</strain>
    </source>
</reference>
<dbReference type="InterPro" id="IPR027417">
    <property type="entry name" value="P-loop_NTPase"/>
</dbReference>
<dbReference type="SUPFAM" id="SSF52540">
    <property type="entry name" value="P-loop containing nucleoside triphosphate hydrolases"/>
    <property type="match status" value="1"/>
</dbReference>
<organism evidence="7 8">
    <name type="scientific">Kosmotoga olearia (strain ATCC BAA-1733 / DSM 21960 / TBF 19.5.1)</name>
    <dbReference type="NCBI Taxonomy" id="521045"/>
    <lineage>
        <taxon>Bacteria</taxon>
        <taxon>Thermotogati</taxon>
        <taxon>Thermotogota</taxon>
        <taxon>Thermotogae</taxon>
        <taxon>Kosmotogales</taxon>
        <taxon>Kosmotogaceae</taxon>
        <taxon>Kosmotoga</taxon>
    </lineage>
</organism>
<dbReference type="AlphaFoldDB" id="C5CG11"/>
<dbReference type="PROSITE" id="PS00688">
    <property type="entry name" value="SIGMA54_INTERACT_3"/>
    <property type="match status" value="1"/>
</dbReference>
<evidence type="ECO:0000313" key="8">
    <source>
        <dbReference type="Proteomes" id="UP000002382"/>
    </source>
</evidence>
<dbReference type="PROSITE" id="PS00675">
    <property type="entry name" value="SIGMA54_INTERACT_1"/>
    <property type="match status" value="1"/>
</dbReference>
<dbReference type="InterPro" id="IPR025662">
    <property type="entry name" value="Sigma_54_int_dom_ATP-bd_1"/>
</dbReference>
<dbReference type="InterPro" id="IPR025944">
    <property type="entry name" value="Sigma_54_int_dom_CS"/>
</dbReference>
<dbReference type="InterPro" id="IPR003593">
    <property type="entry name" value="AAA+_ATPase"/>
</dbReference>
<protein>
    <submittedName>
        <fullName evidence="7">Sigma54 specific transcriptional regulator</fullName>
    </submittedName>
</protein>
<feature type="domain" description="Sigma-54 factor interaction" evidence="6">
    <location>
        <begin position="119"/>
        <end position="341"/>
    </location>
</feature>
<dbReference type="InterPro" id="IPR058031">
    <property type="entry name" value="AAA_lid_NorR"/>
</dbReference>
<keyword evidence="8" id="KW-1185">Reference proteome</keyword>
<dbReference type="Gene3D" id="1.10.8.60">
    <property type="match status" value="1"/>
</dbReference>
<dbReference type="OrthoDB" id="9803970at2"/>
<evidence type="ECO:0000313" key="7">
    <source>
        <dbReference type="EMBL" id="ACR80505.1"/>
    </source>
</evidence>
<dbReference type="KEGG" id="kol:Kole_1823"/>
<dbReference type="InterPro" id="IPR002078">
    <property type="entry name" value="Sigma_54_int"/>
</dbReference>
<dbReference type="STRING" id="521045.Kole_1823"/>
<dbReference type="PROSITE" id="PS50045">
    <property type="entry name" value="SIGMA54_INTERACT_4"/>
    <property type="match status" value="1"/>
</dbReference>
<dbReference type="PANTHER" id="PTHR32071">
    <property type="entry name" value="TRANSCRIPTIONAL REGULATORY PROTEIN"/>
    <property type="match status" value="1"/>
</dbReference>
<evidence type="ECO:0000256" key="1">
    <source>
        <dbReference type="ARBA" id="ARBA00022741"/>
    </source>
</evidence>